<dbReference type="SUPFAM" id="SSF82171">
    <property type="entry name" value="DPP6 N-terminal domain-like"/>
    <property type="match status" value="1"/>
</dbReference>
<dbReference type="STRING" id="310781.SAMN05216259_10828"/>
<dbReference type="InterPro" id="IPR029058">
    <property type="entry name" value="AB_hydrolase_fold"/>
</dbReference>
<feature type="compositionally biased region" description="Basic and acidic residues" evidence="1">
    <location>
        <begin position="273"/>
        <end position="286"/>
    </location>
</feature>
<evidence type="ECO:0000259" key="2">
    <source>
        <dbReference type="Pfam" id="PF00326"/>
    </source>
</evidence>
<dbReference type="Pfam" id="PF00930">
    <property type="entry name" value="DPPIV_N"/>
    <property type="match status" value="1"/>
</dbReference>
<dbReference type="InterPro" id="IPR050278">
    <property type="entry name" value="Serine_Prot_S9B/DPPIV"/>
</dbReference>
<dbReference type="EMBL" id="FNIE01000008">
    <property type="protein sequence ID" value="SDO17651.1"/>
    <property type="molecule type" value="Genomic_DNA"/>
</dbReference>
<evidence type="ECO:0000259" key="3">
    <source>
        <dbReference type="Pfam" id="PF00930"/>
    </source>
</evidence>
<evidence type="ECO:0000313" key="5">
    <source>
        <dbReference type="Proteomes" id="UP000199341"/>
    </source>
</evidence>
<dbReference type="AlphaFoldDB" id="A0A1H0HFM3"/>
<dbReference type="OrthoDB" id="9812921at2"/>
<dbReference type="Gene3D" id="2.140.10.30">
    <property type="entry name" value="Dipeptidylpeptidase IV, N-terminal domain"/>
    <property type="match status" value="2"/>
</dbReference>
<evidence type="ECO:0000256" key="1">
    <source>
        <dbReference type="SAM" id="MobiDB-lite"/>
    </source>
</evidence>
<dbReference type="PANTHER" id="PTHR11731">
    <property type="entry name" value="PROTEASE FAMILY S9B,C DIPEPTIDYL-PEPTIDASE IV-RELATED"/>
    <property type="match status" value="1"/>
</dbReference>
<accession>A0A1H0HFM3</accession>
<protein>
    <submittedName>
        <fullName evidence="4">Dipeptidyl-peptidase-4</fullName>
    </submittedName>
</protein>
<dbReference type="Gene3D" id="3.40.50.1820">
    <property type="entry name" value="alpha/beta hydrolase"/>
    <property type="match status" value="1"/>
</dbReference>
<feature type="domain" description="Dipeptidylpeptidase IV N-terminal" evidence="3">
    <location>
        <begin position="98"/>
        <end position="233"/>
    </location>
</feature>
<feature type="domain" description="Peptidase S9 prolyl oligopeptidase catalytic" evidence="2">
    <location>
        <begin position="550"/>
        <end position="748"/>
    </location>
</feature>
<dbReference type="GO" id="GO:0006508">
    <property type="term" value="P:proteolysis"/>
    <property type="evidence" value="ECO:0007669"/>
    <property type="project" value="InterPro"/>
</dbReference>
<dbReference type="Proteomes" id="UP000199341">
    <property type="component" value="Unassembled WGS sequence"/>
</dbReference>
<feature type="region of interest" description="Disordered" evidence="1">
    <location>
        <begin position="241"/>
        <end position="286"/>
    </location>
</feature>
<dbReference type="GO" id="GO:0008236">
    <property type="term" value="F:serine-type peptidase activity"/>
    <property type="evidence" value="ECO:0007669"/>
    <property type="project" value="InterPro"/>
</dbReference>
<dbReference type="SUPFAM" id="SSF53474">
    <property type="entry name" value="alpha/beta-Hydrolases"/>
    <property type="match status" value="1"/>
</dbReference>
<dbReference type="PANTHER" id="PTHR11731:SF193">
    <property type="entry name" value="DIPEPTIDYL PEPTIDASE 9"/>
    <property type="match status" value="1"/>
</dbReference>
<feature type="compositionally biased region" description="Low complexity" evidence="1">
    <location>
        <begin position="241"/>
        <end position="260"/>
    </location>
</feature>
<dbReference type="Pfam" id="PF00326">
    <property type="entry name" value="Peptidase_S9"/>
    <property type="match status" value="1"/>
</dbReference>
<reference evidence="4 5" key="1">
    <citation type="submission" date="2016-10" db="EMBL/GenBank/DDBJ databases">
        <authorList>
            <person name="de Groot N.N."/>
        </authorList>
    </citation>
    <scope>NUCLEOTIDE SEQUENCE [LARGE SCALE GENOMIC DNA]</scope>
    <source>
        <strain evidence="4 5">CGMCC 4.2022</strain>
    </source>
</reference>
<dbReference type="GO" id="GO:0008239">
    <property type="term" value="F:dipeptidyl-peptidase activity"/>
    <property type="evidence" value="ECO:0007669"/>
    <property type="project" value="TreeGrafter"/>
</dbReference>
<proteinExistence type="predicted"/>
<name>A0A1H0HFM3_9ACTN</name>
<evidence type="ECO:0000313" key="4">
    <source>
        <dbReference type="EMBL" id="SDO17651.1"/>
    </source>
</evidence>
<dbReference type="RefSeq" id="WP_107408894.1">
    <property type="nucleotide sequence ID" value="NZ_FNIE01000008.1"/>
</dbReference>
<dbReference type="InterPro" id="IPR001375">
    <property type="entry name" value="Peptidase_S9_cat"/>
</dbReference>
<keyword evidence="5" id="KW-1185">Reference proteome</keyword>
<organism evidence="4 5">
    <name type="scientific">Actinacidiphila guanduensis</name>
    <dbReference type="NCBI Taxonomy" id="310781"/>
    <lineage>
        <taxon>Bacteria</taxon>
        <taxon>Bacillati</taxon>
        <taxon>Actinomycetota</taxon>
        <taxon>Actinomycetes</taxon>
        <taxon>Kitasatosporales</taxon>
        <taxon>Streptomycetaceae</taxon>
        <taxon>Actinacidiphila</taxon>
    </lineage>
</organism>
<feature type="region of interest" description="Disordered" evidence="1">
    <location>
        <begin position="446"/>
        <end position="478"/>
    </location>
</feature>
<gene>
    <name evidence="4" type="ORF">SAMN05216259_10828</name>
</gene>
<sequence length="761" mass="81217">MPTPDALPEQVATTRRFSLGVPRAITVGADGRTVLFLRTRAGDDPVACLWATDADTGAERLLADPAGLLEPPDDAGRSGDGIRAYATDRAGRLAVFTFAGSLWAVDVADGRVRRLPASGEPAAPRPDPQGRRIAYATGGALRLIGADGRGDRELAAPQGPEVVHGLGEHTEHGLWWAPDGRRLLYARTDFTRVGRWYLADPSAPWQPPRVLRRSTPGTPLPDVTLWVAELAASARMGAARTGSGAAGAGAAEAPAESPAEAHAEPLVSPHAESPARPRAESPSHADAEPLAQLRGGLRTPPDAAPFAPPRIQVLWDRAAFAYVVGAGWDAHGPYALVQSRDQRTVRLLAIDPADGTTRVLHEQHDPRWVHLVPGLPARTAAGELVTAEERDGTRTLAVAGTPVTPAGLQLGAVLGVEGEDVLFTASREPAETHLWTYRPGEGLRRLSREPGVHTGVRGGGTLVHTAGGPDRPGGRTTVRRRGSTRAIASLVQQPTLDVRAVRLLLGPRRLRADLHLPSWHRPGTRLPVLADPYGGAARRRVTAERDWRSLVAQWFAEQGFAVLVADGRGTPGRGPQWERAVHGDLFGPAVEDQATAVREAARRFPDLDPGRVGIRGWSFGGALALAAVLQRPDVFHAAVAGAAVTDQRVYDARWRERFLGPPAESLRTYESNSLLRRAPSLTRPLLLVQGLADTTTHPSHTLRMSAALLAAARPHEVLLLPNAGHDAIGSPLTAPLLRHQLAFLQKHLHPPSRNQAYGGAD</sequence>
<dbReference type="InterPro" id="IPR002469">
    <property type="entry name" value="Peptidase_S9B_N"/>
</dbReference>